<proteinExistence type="predicted"/>
<dbReference type="Pfam" id="PF00873">
    <property type="entry name" value="ACR_tran"/>
    <property type="match status" value="1"/>
</dbReference>
<sequence>MREQGKGLMEAAVEAASLRLRPILMTSRFRLGVVPLMVAFGASAKTQHAIGTGCSAAWLAERCW</sequence>
<accession>A0ABM7GEH8</accession>
<dbReference type="InterPro" id="IPR001036">
    <property type="entry name" value="Acrflvin-R"/>
</dbReference>
<dbReference type="SUPFAM" id="SSF82866">
    <property type="entry name" value="Multidrug efflux transporter AcrB transmembrane domain"/>
    <property type="match status" value="1"/>
</dbReference>
<gene>
    <name evidence="1" type="ORF">HORIV_12410</name>
</gene>
<dbReference type="EMBL" id="AP019416">
    <property type="protein sequence ID" value="BBI48820.1"/>
    <property type="molecule type" value="Genomic_DNA"/>
</dbReference>
<evidence type="ECO:0000313" key="2">
    <source>
        <dbReference type="Proteomes" id="UP000289555"/>
    </source>
</evidence>
<dbReference type="Proteomes" id="UP000289555">
    <property type="component" value="Chromosome"/>
</dbReference>
<evidence type="ECO:0000313" key="1">
    <source>
        <dbReference type="EMBL" id="BBI48820.1"/>
    </source>
</evidence>
<reference evidence="2" key="1">
    <citation type="journal article" date="2019" name="Microbiol. Resour. Announc.">
        <title>Complete Genome Sequence of Halomonas olivaria, a Moderately Halophilic Bacterium Isolated from Olive Processing Effluents, Obtained by Nanopore Sequencing.</title>
        <authorList>
            <person name="Nagata S."/>
            <person name="Ii K.M."/>
            <person name="Tsukimi T."/>
            <person name="Miura M.C."/>
            <person name="Galipon J."/>
            <person name="Arakawa K."/>
        </authorList>
    </citation>
    <scope>NUCLEOTIDE SEQUENCE [LARGE SCALE GENOMIC DNA]</scope>
    <source>
        <strain evidence="2">TYRC17</strain>
    </source>
</reference>
<organism evidence="1 2">
    <name type="scientific">Vreelandella olivaria</name>
    <dbReference type="NCBI Taxonomy" id="390919"/>
    <lineage>
        <taxon>Bacteria</taxon>
        <taxon>Pseudomonadati</taxon>
        <taxon>Pseudomonadota</taxon>
        <taxon>Gammaproteobacteria</taxon>
        <taxon>Oceanospirillales</taxon>
        <taxon>Halomonadaceae</taxon>
        <taxon>Vreelandella</taxon>
    </lineage>
</organism>
<protein>
    <submittedName>
        <fullName evidence="1">Uncharacterized protein</fullName>
    </submittedName>
</protein>
<keyword evidence="2" id="KW-1185">Reference proteome</keyword>
<dbReference type="Gene3D" id="1.20.1640.10">
    <property type="entry name" value="Multidrug efflux transporter AcrB transmembrane domain"/>
    <property type="match status" value="1"/>
</dbReference>
<name>A0ABM7GEH8_9GAMM</name>